<dbReference type="Proteomes" id="UP001597237">
    <property type="component" value="Unassembled WGS sequence"/>
</dbReference>
<keyword evidence="4" id="KW-1185">Reference proteome</keyword>
<protein>
    <submittedName>
        <fullName evidence="3">Methylmalonyl-CoA mutase family protein</fullName>
    </submittedName>
</protein>
<dbReference type="Gene3D" id="3.20.20.240">
    <property type="entry name" value="Methylmalonyl-CoA mutase"/>
    <property type="match status" value="1"/>
</dbReference>
<dbReference type="SUPFAM" id="SSF51703">
    <property type="entry name" value="Cobalamin (vitamin B12)-dependent enzymes"/>
    <property type="match status" value="1"/>
</dbReference>
<dbReference type="PANTHER" id="PTHR48101:SF4">
    <property type="entry name" value="METHYLMALONYL-COA MUTASE, MITOCHONDRIAL"/>
    <property type="match status" value="1"/>
</dbReference>
<evidence type="ECO:0000256" key="1">
    <source>
        <dbReference type="SAM" id="MobiDB-lite"/>
    </source>
</evidence>
<sequence length="474" mass="48781">MTDVASLAAGFPPASEEAWAELVRKTLKDRPPETLKGATAEGLPIEPLYRPAADARPLLGPRDPVRPWDVRTLTSHPDPARANREVLADLGGGAASVIVRIDPTGERGVAVGSGEGLARVLEAVELELAPVALEAGFLGPQAADWLHALAKSSPGARLLFHLDPLSAFAEAGASPGPVESHVIAAANVAARLSQAYPKAGLFLASGRIVHEAGGGEAGEIAFAAAAGLAYAKALVRAGLPMDAAFGGVTLGLAVDSDVFLSLSKLRAARLVWGQIAEACGARAPVRVEARASQRMLAARDAWTNMLRLTAAGFAAATGGADAVVLGCFTDPLGLPTAFARRQSRNTQLVLMEEAHVGRVADPAAGSGYVETLTEQLARAAWHRFQAIEAAGGIVPALASGLIARDVDAARAAREAAGKPRIVGVTAFPPDKDAPPEVERAEPRPVEAPSPRLPGPDGACPPLAPIRLSAPYEVA</sequence>
<gene>
    <name evidence="3" type="ORF">ACFSC0_20160</name>
</gene>
<feature type="region of interest" description="Disordered" evidence="1">
    <location>
        <begin position="423"/>
        <end position="474"/>
    </location>
</feature>
<accession>A0ABW4N6E9</accession>
<dbReference type="Pfam" id="PF01642">
    <property type="entry name" value="MM_CoA_mutase"/>
    <property type="match status" value="1"/>
</dbReference>
<name>A0ABW4N6E9_9CAUL</name>
<dbReference type="InterPro" id="IPR016176">
    <property type="entry name" value="Cbl-dep_enz_cat"/>
</dbReference>
<comment type="caution">
    <text evidence="3">The sequence shown here is derived from an EMBL/GenBank/DDBJ whole genome shotgun (WGS) entry which is preliminary data.</text>
</comment>
<dbReference type="RefSeq" id="WP_377281752.1">
    <property type="nucleotide sequence ID" value="NZ_JBHRSI010000004.1"/>
</dbReference>
<dbReference type="PANTHER" id="PTHR48101">
    <property type="entry name" value="METHYLMALONYL-COA MUTASE, MITOCHONDRIAL-RELATED"/>
    <property type="match status" value="1"/>
</dbReference>
<reference evidence="4" key="1">
    <citation type="journal article" date="2019" name="Int. J. Syst. Evol. Microbiol.">
        <title>The Global Catalogue of Microorganisms (GCM) 10K type strain sequencing project: providing services to taxonomists for standard genome sequencing and annotation.</title>
        <authorList>
            <consortium name="The Broad Institute Genomics Platform"/>
            <consortium name="The Broad Institute Genome Sequencing Center for Infectious Disease"/>
            <person name="Wu L."/>
            <person name="Ma J."/>
        </authorList>
    </citation>
    <scope>NUCLEOTIDE SEQUENCE [LARGE SCALE GENOMIC DNA]</scope>
    <source>
        <strain evidence="4">DFY28</strain>
    </source>
</reference>
<dbReference type="InterPro" id="IPR006099">
    <property type="entry name" value="MeMalonylCoA_mutase_a/b_cat"/>
</dbReference>
<evidence type="ECO:0000313" key="3">
    <source>
        <dbReference type="EMBL" id="MFD1785717.1"/>
    </source>
</evidence>
<organism evidence="3 4">
    <name type="scientific">Phenylobacterium terrae</name>
    <dbReference type="NCBI Taxonomy" id="2665495"/>
    <lineage>
        <taxon>Bacteria</taxon>
        <taxon>Pseudomonadati</taxon>
        <taxon>Pseudomonadota</taxon>
        <taxon>Alphaproteobacteria</taxon>
        <taxon>Caulobacterales</taxon>
        <taxon>Caulobacteraceae</taxon>
        <taxon>Phenylobacterium</taxon>
    </lineage>
</organism>
<proteinExistence type="predicted"/>
<evidence type="ECO:0000259" key="2">
    <source>
        <dbReference type="Pfam" id="PF01642"/>
    </source>
</evidence>
<evidence type="ECO:0000313" key="4">
    <source>
        <dbReference type="Proteomes" id="UP001597237"/>
    </source>
</evidence>
<feature type="domain" description="Methylmalonyl-CoA mutase alpha/beta chain catalytic" evidence="2">
    <location>
        <begin position="104"/>
        <end position="444"/>
    </location>
</feature>
<dbReference type="EMBL" id="JBHUEY010000012">
    <property type="protein sequence ID" value="MFD1785717.1"/>
    <property type="molecule type" value="Genomic_DNA"/>
</dbReference>
<feature type="compositionally biased region" description="Basic and acidic residues" evidence="1">
    <location>
        <begin position="429"/>
        <end position="444"/>
    </location>
</feature>